<organism evidence="3 4">
    <name type="scientific">Marivirga aurantiaca</name>
    <dbReference type="NCBI Taxonomy" id="2802615"/>
    <lineage>
        <taxon>Bacteria</taxon>
        <taxon>Pseudomonadati</taxon>
        <taxon>Bacteroidota</taxon>
        <taxon>Cytophagia</taxon>
        <taxon>Cytophagales</taxon>
        <taxon>Marivirgaceae</taxon>
        <taxon>Marivirga</taxon>
    </lineage>
</organism>
<dbReference type="Proteomes" id="UP000611723">
    <property type="component" value="Unassembled WGS sequence"/>
</dbReference>
<dbReference type="AlphaFoldDB" id="A0A934X091"/>
<evidence type="ECO:0000313" key="3">
    <source>
        <dbReference type="EMBL" id="MBK6266092.1"/>
    </source>
</evidence>
<evidence type="ECO:0000256" key="1">
    <source>
        <dbReference type="SAM" id="SignalP"/>
    </source>
</evidence>
<dbReference type="InterPro" id="IPR007730">
    <property type="entry name" value="SPOR-like_dom"/>
</dbReference>
<feature type="domain" description="SPOR" evidence="2">
    <location>
        <begin position="363"/>
        <end position="441"/>
    </location>
</feature>
<comment type="caution">
    <text evidence="3">The sequence shown here is derived from an EMBL/GenBank/DDBJ whole genome shotgun (WGS) entry which is preliminary data.</text>
</comment>
<protein>
    <submittedName>
        <fullName evidence="3">PorP/SprF family type IX secretion system membrane protein</fullName>
    </submittedName>
</protein>
<feature type="chain" id="PRO_5038102334" evidence="1">
    <location>
        <begin position="20"/>
        <end position="445"/>
    </location>
</feature>
<accession>A0A934X091</accession>
<keyword evidence="1" id="KW-0732">Signal</keyword>
<dbReference type="InterPro" id="IPR036680">
    <property type="entry name" value="SPOR-like_sf"/>
</dbReference>
<dbReference type="GO" id="GO:0042834">
    <property type="term" value="F:peptidoglycan binding"/>
    <property type="evidence" value="ECO:0007669"/>
    <property type="project" value="InterPro"/>
</dbReference>
<dbReference type="Gene3D" id="3.30.70.1070">
    <property type="entry name" value="Sporulation related repeat"/>
    <property type="match status" value="1"/>
</dbReference>
<reference evidence="3" key="1">
    <citation type="submission" date="2021-01" db="EMBL/GenBank/DDBJ databases">
        <title>Marivirga aurantiaca sp. nov., isolated from intertidal surface sediments.</title>
        <authorList>
            <person name="Zhang M."/>
        </authorList>
    </citation>
    <scope>NUCLEOTIDE SEQUENCE</scope>
    <source>
        <strain evidence="3">S37H4</strain>
    </source>
</reference>
<sequence>MKKIFFTLLLCVTVFITKAQVFQVPNQYFVSPYSFNPAYAGLEGYTYIQLMHKQQWLGIENAPGLSNVAIQFPVKRRFNLGGNLFYDQNGLIKTTSAMVSGNFLIPFSPSQRLSFGLSGGFFNTEYDINNSSNPDDPAIANFNAAYNPVVSLGIAYYSPAFHVGVALPSLLGNTLINPEIPEKPYEVFYEQMIFSIGYKLRSPSGGIAFEPSAIYKMEKGVEDYMEFSGVLNFAESIYVGGSFRPEYGPSILFGFNLGALRFGYSYELAGEQVDQFGQGSHEFLVGLKIGKKKSFAVKKPKEKPVPVKKEPVVKEPVKKEVVEEPKEEVKPQVDTVKVEKPRPIIKKDPVPQKTVKPQPQEPEPKEVTYFVIIGAFNSLENANEYITKMQEEGFKEVSQIYNPKSGLNYVYILETKDVDEARAMRMVMRQTDGFDETWIYIREDN</sequence>
<dbReference type="Pfam" id="PF11751">
    <property type="entry name" value="PorP_SprF"/>
    <property type="match status" value="1"/>
</dbReference>
<proteinExistence type="predicted"/>
<evidence type="ECO:0000259" key="2">
    <source>
        <dbReference type="PROSITE" id="PS51724"/>
    </source>
</evidence>
<dbReference type="InterPro" id="IPR019861">
    <property type="entry name" value="PorP/SprF_Bacteroidetes"/>
</dbReference>
<dbReference type="PROSITE" id="PS51724">
    <property type="entry name" value="SPOR"/>
    <property type="match status" value="1"/>
</dbReference>
<feature type="signal peptide" evidence="1">
    <location>
        <begin position="1"/>
        <end position="19"/>
    </location>
</feature>
<dbReference type="RefSeq" id="WP_201431772.1">
    <property type="nucleotide sequence ID" value="NZ_JAEQBW010000006.1"/>
</dbReference>
<dbReference type="EMBL" id="JAEQBW010000006">
    <property type="protein sequence ID" value="MBK6266092.1"/>
    <property type="molecule type" value="Genomic_DNA"/>
</dbReference>
<dbReference type="NCBIfam" id="TIGR03519">
    <property type="entry name" value="T9SS_PorP_fam"/>
    <property type="match status" value="1"/>
</dbReference>
<evidence type="ECO:0000313" key="4">
    <source>
        <dbReference type="Proteomes" id="UP000611723"/>
    </source>
</evidence>
<keyword evidence="4" id="KW-1185">Reference proteome</keyword>
<dbReference type="Pfam" id="PF05036">
    <property type="entry name" value="SPOR"/>
    <property type="match status" value="1"/>
</dbReference>
<gene>
    <name evidence="3" type="ORF">JKA74_13695</name>
</gene>
<dbReference type="SUPFAM" id="SSF110997">
    <property type="entry name" value="Sporulation related repeat"/>
    <property type="match status" value="1"/>
</dbReference>
<name>A0A934X091_9BACT</name>